<feature type="compositionally biased region" description="Low complexity" evidence="1">
    <location>
        <begin position="86"/>
        <end position="96"/>
    </location>
</feature>
<feature type="compositionally biased region" description="Basic and acidic residues" evidence="1">
    <location>
        <begin position="429"/>
        <end position="453"/>
    </location>
</feature>
<keyword evidence="3" id="KW-1185">Reference proteome</keyword>
<evidence type="ECO:0000313" key="3">
    <source>
        <dbReference type="Proteomes" id="UP000747110"/>
    </source>
</evidence>
<proteinExistence type="predicted"/>
<feature type="compositionally biased region" description="Polar residues" evidence="1">
    <location>
        <begin position="538"/>
        <end position="554"/>
    </location>
</feature>
<name>A0A8J4CQT7_9CHLO</name>
<feature type="non-terminal residue" evidence="2">
    <location>
        <position position="1"/>
    </location>
</feature>
<feature type="region of interest" description="Disordered" evidence="1">
    <location>
        <begin position="23"/>
        <end position="112"/>
    </location>
</feature>
<feature type="region of interest" description="Disordered" evidence="1">
    <location>
        <begin position="251"/>
        <end position="276"/>
    </location>
</feature>
<dbReference type="Proteomes" id="UP000747110">
    <property type="component" value="Unassembled WGS sequence"/>
</dbReference>
<evidence type="ECO:0000256" key="1">
    <source>
        <dbReference type="SAM" id="MobiDB-lite"/>
    </source>
</evidence>
<feature type="compositionally biased region" description="Low complexity" evidence="1">
    <location>
        <begin position="251"/>
        <end position="263"/>
    </location>
</feature>
<organism evidence="2 3">
    <name type="scientific">Volvox reticuliferus</name>
    <dbReference type="NCBI Taxonomy" id="1737510"/>
    <lineage>
        <taxon>Eukaryota</taxon>
        <taxon>Viridiplantae</taxon>
        <taxon>Chlorophyta</taxon>
        <taxon>core chlorophytes</taxon>
        <taxon>Chlorophyceae</taxon>
        <taxon>CS clade</taxon>
        <taxon>Chlamydomonadales</taxon>
        <taxon>Volvocaceae</taxon>
        <taxon>Volvox</taxon>
    </lineage>
</organism>
<comment type="caution">
    <text evidence="2">The sequence shown here is derived from an EMBL/GenBank/DDBJ whole genome shotgun (WGS) entry which is preliminary data.</text>
</comment>
<accession>A0A8J4CQT7</accession>
<feature type="region of interest" description="Disordered" evidence="1">
    <location>
        <begin position="191"/>
        <end position="221"/>
    </location>
</feature>
<dbReference type="EMBL" id="BNCP01000036">
    <property type="protein sequence ID" value="GIL86516.1"/>
    <property type="molecule type" value="Genomic_DNA"/>
</dbReference>
<protein>
    <submittedName>
        <fullName evidence="2">Uncharacterized protein</fullName>
    </submittedName>
</protein>
<gene>
    <name evidence="2" type="ORF">Vretifemale_14812</name>
</gene>
<feature type="compositionally biased region" description="Polar residues" evidence="1">
    <location>
        <begin position="507"/>
        <end position="525"/>
    </location>
</feature>
<reference evidence="2" key="1">
    <citation type="journal article" date="2021" name="Proc. Natl. Acad. Sci. U.S.A.">
        <title>Three genomes in the algal genus Volvox reveal the fate of a haploid sex-determining region after a transition to homothallism.</title>
        <authorList>
            <person name="Yamamoto K."/>
            <person name="Hamaji T."/>
            <person name="Kawai-Toyooka H."/>
            <person name="Matsuzaki R."/>
            <person name="Takahashi F."/>
            <person name="Nishimura Y."/>
            <person name="Kawachi M."/>
            <person name="Noguchi H."/>
            <person name="Minakuchi Y."/>
            <person name="Umen J.G."/>
            <person name="Toyoda A."/>
            <person name="Nozaki H."/>
        </authorList>
    </citation>
    <scope>NUCLEOTIDE SEQUENCE</scope>
    <source>
        <strain evidence="2">NIES-3786</strain>
    </source>
</reference>
<feature type="compositionally biased region" description="Low complexity" evidence="1">
    <location>
        <begin position="480"/>
        <end position="492"/>
    </location>
</feature>
<feature type="region of interest" description="Disordered" evidence="1">
    <location>
        <begin position="406"/>
        <end position="567"/>
    </location>
</feature>
<feature type="region of interest" description="Disordered" evidence="1">
    <location>
        <begin position="359"/>
        <end position="387"/>
    </location>
</feature>
<sequence length="576" mass="60460">LKQLEIKKVGFIIFSSFDVRARQGTMGRQEPVTASRCSGRTRKKPSEFWSNDDASKKRQLVPLEFIDPEPRRRRSKSAHSGSQGVPFPANAAPAAPGEQAEQKVTPSLKGAGNNGSLGNTDIAAQAAANLCDAAGLSLAPPVGNDLTYCASRPNLVKRKRKGPDEKIEDGASPGKPSLAEHVATTCGPHAEAGDGMSGAGGRVGDAAPGPPLKLNTSSTKRLSRDPVLRTPIMVRDVAEAVANAAVTTSRSLRSATRRGSTAADGEDKITPVKKTRRRRVAMMVQHVAPNPVSDAAACTSAANGRAGEDLAEGQQPDDHFAGQPAPRPPFAACDQPEEEASAGDTPIAAAAAANMLHTVPQRQQQKVVKDNQASSKDANGCCDDMPNKNPMATAAAAIATEAAGEAAVQEGNKGELHRPVPAGVPGNSDVEKAGLADKAEQQDKPQHPNDDHKGARKPRSTPASVSRVPLPRKTKRNGKSAQVAASAAGPAQRNQRQQPTPVPAEEPQQNIDKNEASQPSQTPGRQTDVHIMHHQAAYVTSTTVQAECTAQKSASLPKRRKSGRGYVDVQVKLFGS</sequence>
<feature type="compositionally biased region" description="Polar residues" evidence="1">
    <location>
        <begin position="360"/>
        <end position="377"/>
    </location>
</feature>
<feature type="region of interest" description="Disordered" evidence="1">
    <location>
        <begin position="157"/>
        <end position="178"/>
    </location>
</feature>
<feature type="region of interest" description="Disordered" evidence="1">
    <location>
        <begin position="298"/>
        <end position="344"/>
    </location>
</feature>
<dbReference type="AlphaFoldDB" id="A0A8J4CQT7"/>
<evidence type="ECO:0000313" key="2">
    <source>
        <dbReference type="EMBL" id="GIL86516.1"/>
    </source>
</evidence>